<dbReference type="AlphaFoldDB" id="A0A557PFL6"/>
<gene>
    <name evidence="2" type="ORF">FOF44_02325</name>
</gene>
<evidence type="ECO:0000313" key="3">
    <source>
        <dbReference type="Proteomes" id="UP000319828"/>
    </source>
</evidence>
<sequence>MARDLNIFISHSWSYHETLIRLRNLLNARAYFKAEFSEVSKDVPINSVNANYIKQRLGERIRNSNALLVIAGVYASHSDWMQWEMDTAARYGIPIIGVIPFGAIRTSSIVAQKSTTLVHWNTESIVRTIREYAR</sequence>
<dbReference type="Gene3D" id="3.40.50.9200">
    <property type="entry name" value="Hypothetical protein MTH538"/>
    <property type="match status" value="1"/>
</dbReference>
<dbReference type="EMBL" id="VMKJ01000002">
    <property type="protein sequence ID" value="TVO39443.1"/>
    <property type="molecule type" value="Genomic_DNA"/>
</dbReference>
<dbReference type="InterPro" id="IPR036490">
    <property type="entry name" value="ThsB_TIR-like_sf"/>
</dbReference>
<dbReference type="Proteomes" id="UP000319828">
    <property type="component" value="Unassembled WGS sequence"/>
</dbReference>
<reference evidence="2 3" key="1">
    <citation type="submission" date="2019-07" db="EMBL/GenBank/DDBJ databases">
        <title>The draft genome sequence of Vibrio algivorus M1486.</title>
        <authorList>
            <person name="Meng X."/>
        </authorList>
    </citation>
    <scope>NUCLEOTIDE SEQUENCE [LARGE SCALE GENOMIC DNA]</scope>
    <source>
        <strain evidence="2 3">M1486</strain>
    </source>
</reference>
<protein>
    <submittedName>
        <fullName evidence="2">TIR domain-containing protein</fullName>
    </submittedName>
</protein>
<proteinExistence type="predicted"/>
<dbReference type="Pfam" id="PF08937">
    <property type="entry name" value="ThsB_TIR"/>
    <property type="match status" value="1"/>
</dbReference>
<evidence type="ECO:0000313" key="2">
    <source>
        <dbReference type="EMBL" id="TVO39443.1"/>
    </source>
</evidence>
<dbReference type="OrthoDB" id="5389341at2"/>
<organism evidence="2 3">
    <name type="scientific">Vibrio algivorus</name>
    <dbReference type="NCBI Taxonomy" id="1667024"/>
    <lineage>
        <taxon>Bacteria</taxon>
        <taxon>Pseudomonadati</taxon>
        <taxon>Pseudomonadota</taxon>
        <taxon>Gammaproteobacteria</taxon>
        <taxon>Vibrionales</taxon>
        <taxon>Vibrionaceae</taxon>
        <taxon>Vibrio</taxon>
    </lineage>
</organism>
<dbReference type="InterPro" id="IPR015032">
    <property type="entry name" value="ThsB__TIR-like_domain"/>
</dbReference>
<name>A0A557PFL6_9VIBR</name>
<feature type="domain" description="Thoeris protein ThsB TIR-like" evidence="1">
    <location>
        <begin position="8"/>
        <end position="100"/>
    </location>
</feature>
<comment type="caution">
    <text evidence="2">The sequence shown here is derived from an EMBL/GenBank/DDBJ whole genome shotgun (WGS) entry which is preliminary data.</text>
</comment>
<dbReference type="SUPFAM" id="SSF52206">
    <property type="entry name" value="Hypothetical protein MTH538"/>
    <property type="match status" value="1"/>
</dbReference>
<accession>A0A557PFL6</accession>
<dbReference type="RefSeq" id="WP_144387357.1">
    <property type="nucleotide sequence ID" value="NZ_CANNCB010000001.1"/>
</dbReference>
<evidence type="ECO:0000259" key="1">
    <source>
        <dbReference type="Pfam" id="PF08937"/>
    </source>
</evidence>